<comment type="function">
    <text evidence="8 10">Catalyzes the conversion of glucosamine-6-phosphate to glucosamine-1-phosphate.</text>
</comment>
<evidence type="ECO:0000313" key="16">
    <source>
        <dbReference type="Proteomes" id="UP000502377"/>
    </source>
</evidence>
<proteinExistence type="inferred from homology"/>
<keyword evidence="5 8" id="KW-0413">Isomerase</keyword>
<evidence type="ECO:0000256" key="10">
    <source>
        <dbReference type="RuleBase" id="RU004327"/>
    </source>
</evidence>
<dbReference type="PANTHER" id="PTHR42946">
    <property type="entry name" value="PHOSPHOHEXOSE MUTASE"/>
    <property type="match status" value="1"/>
</dbReference>
<dbReference type="Pfam" id="PF02878">
    <property type="entry name" value="PGM_PMM_I"/>
    <property type="match status" value="1"/>
</dbReference>
<dbReference type="InterPro" id="IPR036900">
    <property type="entry name" value="A-D-PHexomutase_C_sf"/>
</dbReference>
<comment type="PTM">
    <text evidence="8">Activated by phosphorylation.</text>
</comment>
<dbReference type="EC" id="5.4.2.10" evidence="6 8"/>
<dbReference type="InterPro" id="IPR006352">
    <property type="entry name" value="GlmM_bact"/>
</dbReference>
<dbReference type="Gene3D" id="3.40.120.10">
    <property type="entry name" value="Alpha-D-Glucose-1,6-Bisphosphate, subunit A, domain 3"/>
    <property type="match status" value="3"/>
</dbReference>
<dbReference type="HAMAP" id="MF_01554_B">
    <property type="entry name" value="GlmM_B"/>
    <property type="match status" value="1"/>
</dbReference>
<evidence type="ECO:0000259" key="11">
    <source>
        <dbReference type="Pfam" id="PF00408"/>
    </source>
</evidence>
<evidence type="ECO:0000256" key="6">
    <source>
        <dbReference type="ARBA" id="ARBA00066330"/>
    </source>
</evidence>
<feature type="domain" description="Alpha-D-phosphohexomutase alpha/beta/alpha" evidence="13">
    <location>
        <begin position="159"/>
        <end position="256"/>
    </location>
</feature>
<dbReference type="GO" id="GO:0008966">
    <property type="term" value="F:phosphoglucosamine mutase activity"/>
    <property type="evidence" value="ECO:0007669"/>
    <property type="project" value="UniProtKB-UniRule"/>
</dbReference>
<keyword evidence="4 8" id="KW-0460">Magnesium</keyword>
<evidence type="ECO:0000256" key="8">
    <source>
        <dbReference type="HAMAP-Rule" id="MF_01554"/>
    </source>
</evidence>
<feature type="domain" description="Alpha-D-phosphohexomutase alpha/beta/alpha" evidence="12">
    <location>
        <begin position="2"/>
        <end position="134"/>
    </location>
</feature>
<dbReference type="InterPro" id="IPR005844">
    <property type="entry name" value="A-D-PHexomutase_a/b/a-I"/>
</dbReference>
<evidence type="ECO:0000256" key="4">
    <source>
        <dbReference type="ARBA" id="ARBA00022842"/>
    </source>
</evidence>
<evidence type="ECO:0000259" key="14">
    <source>
        <dbReference type="Pfam" id="PF02880"/>
    </source>
</evidence>
<name>A0A6G5QQ83_CAMRE</name>
<accession>A0A6G5QQ83</accession>
<dbReference type="SUPFAM" id="SSF55957">
    <property type="entry name" value="Phosphoglucomutase, C-terminal domain"/>
    <property type="match status" value="1"/>
</dbReference>
<dbReference type="PROSITE" id="PS00710">
    <property type="entry name" value="PGM_PMM"/>
    <property type="match status" value="1"/>
</dbReference>
<dbReference type="NCBIfam" id="NF008139">
    <property type="entry name" value="PRK10887.1"/>
    <property type="match status" value="1"/>
</dbReference>
<evidence type="ECO:0000256" key="2">
    <source>
        <dbReference type="ARBA" id="ARBA00022553"/>
    </source>
</evidence>
<evidence type="ECO:0000256" key="1">
    <source>
        <dbReference type="ARBA" id="ARBA00010231"/>
    </source>
</evidence>
<evidence type="ECO:0000313" key="15">
    <source>
        <dbReference type="EMBL" id="QCD47898.1"/>
    </source>
</evidence>
<dbReference type="InterPro" id="IPR005841">
    <property type="entry name" value="Alpha-D-phosphohexomutase_SF"/>
</dbReference>
<comment type="similarity">
    <text evidence="1 8 9">Belongs to the phosphohexose mutase family.</text>
</comment>
<dbReference type="NCBIfam" id="TIGR01455">
    <property type="entry name" value="glmM"/>
    <property type="match status" value="1"/>
</dbReference>
<feature type="domain" description="Alpha-D-phosphohexomutase C-terminal" evidence="11">
    <location>
        <begin position="376"/>
        <end position="437"/>
    </location>
</feature>
<evidence type="ECO:0000256" key="3">
    <source>
        <dbReference type="ARBA" id="ARBA00022723"/>
    </source>
</evidence>
<dbReference type="Pfam" id="PF00408">
    <property type="entry name" value="PGM_PMM_IV"/>
    <property type="match status" value="1"/>
</dbReference>
<organism evidence="15 16">
    <name type="scientific">Campylobacter rectus</name>
    <name type="common">Wolinella recta</name>
    <dbReference type="NCBI Taxonomy" id="203"/>
    <lineage>
        <taxon>Bacteria</taxon>
        <taxon>Pseudomonadati</taxon>
        <taxon>Campylobacterota</taxon>
        <taxon>Epsilonproteobacteria</taxon>
        <taxon>Campylobacterales</taxon>
        <taxon>Campylobacteraceae</taxon>
        <taxon>Campylobacter</taxon>
    </lineage>
</organism>
<evidence type="ECO:0000259" key="12">
    <source>
        <dbReference type="Pfam" id="PF02878"/>
    </source>
</evidence>
<evidence type="ECO:0000256" key="5">
    <source>
        <dbReference type="ARBA" id="ARBA00023235"/>
    </source>
</evidence>
<dbReference type="EMBL" id="CP012543">
    <property type="protein sequence ID" value="QCD47898.1"/>
    <property type="molecule type" value="Genomic_DNA"/>
</dbReference>
<dbReference type="GO" id="GO:0004615">
    <property type="term" value="F:phosphomannomutase activity"/>
    <property type="evidence" value="ECO:0007669"/>
    <property type="project" value="TreeGrafter"/>
</dbReference>
<feature type="binding site" evidence="8">
    <location>
        <position position="245"/>
    </location>
    <ligand>
        <name>Mg(2+)</name>
        <dbReference type="ChEBI" id="CHEBI:18420"/>
    </ligand>
</feature>
<dbReference type="PANTHER" id="PTHR42946:SF1">
    <property type="entry name" value="PHOSPHOGLUCOMUTASE (ALPHA-D-GLUCOSE-1,6-BISPHOSPHATE-DEPENDENT)"/>
    <property type="match status" value="1"/>
</dbReference>
<dbReference type="KEGG" id="crx:CRECT_2314"/>
<dbReference type="GO" id="GO:0006048">
    <property type="term" value="P:UDP-N-acetylglucosamine biosynthetic process"/>
    <property type="evidence" value="ECO:0007669"/>
    <property type="project" value="TreeGrafter"/>
</dbReference>
<evidence type="ECO:0000259" key="13">
    <source>
        <dbReference type="Pfam" id="PF02879"/>
    </source>
</evidence>
<dbReference type="CDD" id="cd05802">
    <property type="entry name" value="GlmM"/>
    <property type="match status" value="1"/>
</dbReference>
<protein>
    <recommendedName>
        <fullName evidence="7 8">Phosphoglucosamine mutase</fullName>
        <ecNumber evidence="6 8">5.4.2.10</ecNumber>
    </recommendedName>
</protein>
<evidence type="ECO:0000256" key="9">
    <source>
        <dbReference type="RuleBase" id="RU004326"/>
    </source>
</evidence>
<feature type="binding site" evidence="8">
    <location>
        <position position="247"/>
    </location>
    <ligand>
        <name>Mg(2+)</name>
        <dbReference type="ChEBI" id="CHEBI:18420"/>
    </ligand>
</feature>
<dbReference type="InterPro" id="IPR016055">
    <property type="entry name" value="A-D-PHexomutase_a/b/a-I/II/III"/>
</dbReference>
<dbReference type="GO" id="GO:0005829">
    <property type="term" value="C:cytosol"/>
    <property type="evidence" value="ECO:0007669"/>
    <property type="project" value="TreeGrafter"/>
</dbReference>
<sequence>MKLFGTDGVRGKAGEKLSAATSMRLAMAAGIYFRQFASHTNTILLGKDTRRSGYMIETAIVAGLTAVGYNVRQIGPMPTPAIAFLTEDMRCDAGIMISASHNPYYDNGIKFFGSDGNKLGEEAEAQIEKIYFDDALIERSQKQMLEIGAAKRIDDVIGRYIVQIKNSFPKNLSLHGLRVVLDVANGAAYRVAPTIFSELGAETIVINDEPNGSNINLNCGALYPQNLASEVVRLRADLGFALDGDADRLVVVDECGEVANGDSLLGVMAAFLQENKALKGGAVVATVMSNAALEDYLKSHKIKLLRANVGDKYVLEKMKENGTNFGGEQSGHIIFSDYAKTGDGLVAALQFAALVLKKGKKASEILSEIKPYPQILLNLKITEKKPLESIAGLKELEASLAKESIRSLFRYSGTENFIRLLLEGKCADALKTRMDEVEKFFVKALNG</sequence>
<dbReference type="FunFam" id="3.40.120.10:FF:000001">
    <property type="entry name" value="Phosphoglucosamine mutase"/>
    <property type="match status" value="1"/>
</dbReference>
<feature type="binding site" description="via phosphate group" evidence="8">
    <location>
        <position position="100"/>
    </location>
    <ligand>
        <name>Mg(2+)</name>
        <dbReference type="ChEBI" id="CHEBI:18420"/>
    </ligand>
</feature>
<feature type="active site" description="Phosphoserine intermediate" evidence="8">
    <location>
        <position position="100"/>
    </location>
</feature>
<dbReference type="Proteomes" id="UP000502377">
    <property type="component" value="Chromosome"/>
</dbReference>
<evidence type="ECO:0000256" key="7">
    <source>
        <dbReference type="ARBA" id="ARBA00068193"/>
    </source>
</evidence>
<dbReference type="InterPro" id="IPR005846">
    <property type="entry name" value="A-D-PHexomutase_a/b/a-III"/>
</dbReference>
<dbReference type="InterPro" id="IPR016066">
    <property type="entry name" value="A-D-PHexomutase_CS"/>
</dbReference>
<dbReference type="Gene3D" id="3.30.310.50">
    <property type="entry name" value="Alpha-D-phosphohexomutase, C-terminal domain"/>
    <property type="match status" value="1"/>
</dbReference>
<dbReference type="Pfam" id="PF02879">
    <property type="entry name" value="PGM_PMM_II"/>
    <property type="match status" value="1"/>
</dbReference>
<keyword evidence="3 8" id="KW-0479">Metal-binding</keyword>
<dbReference type="GO" id="GO:0005975">
    <property type="term" value="P:carbohydrate metabolic process"/>
    <property type="evidence" value="ECO:0007669"/>
    <property type="project" value="InterPro"/>
</dbReference>
<dbReference type="InterPro" id="IPR005843">
    <property type="entry name" value="A-D-PHexomutase_C"/>
</dbReference>
<dbReference type="AlphaFoldDB" id="A0A6G5QQ83"/>
<dbReference type="Pfam" id="PF02880">
    <property type="entry name" value="PGM_PMM_III"/>
    <property type="match status" value="1"/>
</dbReference>
<keyword evidence="2 8" id="KW-0597">Phosphoprotein</keyword>
<dbReference type="InterPro" id="IPR005845">
    <property type="entry name" value="A-D-PHexomutase_a/b/a-II"/>
</dbReference>
<feature type="binding site" evidence="8">
    <location>
        <position position="243"/>
    </location>
    <ligand>
        <name>Mg(2+)</name>
        <dbReference type="ChEBI" id="CHEBI:18420"/>
    </ligand>
</feature>
<dbReference type="GO" id="GO:0009252">
    <property type="term" value="P:peptidoglycan biosynthetic process"/>
    <property type="evidence" value="ECO:0007669"/>
    <property type="project" value="TreeGrafter"/>
</dbReference>
<comment type="cofactor">
    <cofactor evidence="8">
        <name>Mg(2+)</name>
        <dbReference type="ChEBI" id="CHEBI:18420"/>
    </cofactor>
    <text evidence="8">Binds 1 Mg(2+) ion per subunit.</text>
</comment>
<dbReference type="SUPFAM" id="SSF53738">
    <property type="entry name" value="Phosphoglucomutase, first 3 domains"/>
    <property type="match status" value="3"/>
</dbReference>
<comment type="catalytic activity">
    <reaction evidence="8 10">
        <text>alpha-D-glucosamine 1-phosphate = D-glucosamine 6-phosphate</text>
        <dbReference type="Rhea" id="RHEA:23424"/>
        <dbReference type="ChEBI" id="CHEBI:58516"/>
        <dbReference type="ChEBI" id="CHEBI:58725"/>
        <dbReference type="EC" id="5.4.2.10"/>
    </reaction>
</comment>
<dbReference type="InterPro" id="IPR050060">
    <property type="entry name" value="Phosphoglucosamine_mutase"/>
</dbReference>
<gene>
    <name evidence="8 15" type="primary">glmM</name>
    <name evidence="15" type="ORF">CRECT_2314</name>
</gene>
<feature type="domain" description="Alpha-D-phosphohexomutase alpha/beta/alpha" evidence="14">
    <location>
        <begin position="260"/>
        <end position="371"/>
    </location>
</feature>
<feature type="modified residue" description="Phosphoserine" evidence="8">
    <location>
        <position position="100"/>
    </location>
</feature>
<dbReference type="FunFam" id="3.40.120.10:FF:000002">
    <property type="entry name" value="Phosphoglucosamine mutase"/>
    <property type="match status" value="1"/>
</dbReference>
<dbReference type="RefSeq" id="WP_002944129.1">
    <property type="nucleotide sequence ID" value="NZ_CP012543.1"/>
</dbReference>
<dbReference type="PRINTS" id="PR00509">
    <property type="entry name" value="PGMPMM"/>
</dbReference>
<dbReference type="GO" id="GO:0000287">
    <property type="term" value="F:magnesium ion binding"/>
    <property type="evidence" value="ECO:0007669"/>
    <property type="project" value="UniProtKB-UniRule"/>
</dbReference>
<reference evidence="15 16" key="1">
    <citation type="submission" date="2016-07" db="EMBL/GenBank/DDBJ databases">
        <title>Comparative genomics of the Campylobacter concisus group.</title>
        <authorList>
            <person name="Miller W.G."/>
            <person name="Yee E."/>
            <person name="Chapman M.H."/>
            <person name="Huynh S."/>
            <person name="Bono J.L."/>
            <person name="On S.L.W."/>
            <person name="StLeger J."/>
            <person name="Foster G."/>
            <person name="Parker C.T."/>
        </authorList>
    </citation>
    <scope>NUCLEOTIDE SEQUENCE [LARGE SCALE GENOMIC DNA]</scope>
    <source>
        <strain evidence="15 16">ATCC 33238</strain>
    </source>
</reference>